<sequence length="390" mass="41539">MSGLGAFVRRRRSRRGASEGEREFSGAREERLSVERSLPESEDAIAQRCDGDGRASACHDADGSERDRRHEGERSDGRGPLARFALPAAALAVLLALAVLGSVASLGRQLADIHPALGWAFFALVVACLAVGAAWPIARVLSRPLFSLARLFGGGPRARHARRELERNLRLRADLTPGDREALAALCGGGDPAPEDLAAFFKQRLSPVIDRDIRAAAKSAFATTAVSQTAALDMLSMLSVNFDLVRAIVEHCGFRPSALALAGLYARVLKATFLAGGLEEMDLEEILSLAGGNAVARMPGVVIASAAQGAVNAFATARVGVVTKSVLFAEEEPIDMRRLRRESYGEALSLLKRNGVLEDIRSAIARKATAIKDGAVESARQTWGRIRPGS</sequence>
<feature type="transmembrane region" description="Helical" evidence="6">
    <location>
        <begin position="116"/>
        <end position="138"/>
    </location>
</feature>
<proteinExistence type="predicted"/>
<feature type="compositionally biased region" description="Basic and acidic residues" evidence="5">
    <location>
        <begin position="16"/>
        <end position="39"/>
    </location>
</feature>
<comment type="caution">
    <text evidence="7">The sequence shown here is derived from an EMBL/GenBank/DDBJ whole genome shotgun (WGS) entry which is preliminary data.</text>
</comment>
<protein>
    <submittedName>
        <fullName evidence="7">DUF697 domain-containing protein</fullName>
    </submittedName>
</protein>
<feature type="compositionally biased region" description="Basic and acidic residues" evidence="5">
    <location>
        <begin position="49"/>
        <end position="77"/>
    </location>
</feature>
<organism evidence="7 8">
    <name type="scientific">Rubneribacter badeniensis</name>
    <dbReference type="NCBI Taxonomy" id="2070688"/>
    <lineage>
        <taxon>Bacteria</taxon>
        <taxon>Bacillati</taxon>
        <taxon>Actinomycetota</taxon>
        <taxon>Coriobacteriia</taxon>
        <taxon>Eggerthellales</taxon>
        <taxon>Eggerthellaceae</taxon>
        <taxon>Rubneribacter</taxon>
    </lineage>
</organism>
<feature type="transmembrane region" description="Helical" evidence="6">
    <location>
        <begin position="84"/>
        <end position="104"/>
    </location>
</feature>
<evidence type="ECO:0000256" key="6">
    <source>
        <dbReference type="SAM" id="Phobius"/>
    </source>
</evidence>
<keyword evidence="8" id="KW-1185">Reference proteome</keyword>
<dbReference type="AlphaFoldDB" id="A0A2K2U7Y0"/>
<dbReference type="RefSeq" id="WP_087197420.1">
    <property type="nucleotide sequence ID" value="NZ_PPEL01000004.1"/>
</dbReference>
<gene>
    <name evidence="7" type="ORF">C2L80_01990</name>
</gene>
<evidence type="ECO:0000256" key="5">
    <source>
        <dbReference type="SAM" id="MobiDB-lite"/>
    </source>
</evidence>
<keyword evidence="4 6" id="KW-0472">Membrane</keyword>
<feature type="region of interest" description="Disordered" evidence="5">
    <location>
        <begin position="1"/>
        <end position="77"/>
    </location>
</feature>
<dbReference type="EMBL" id="PPEL01000004">
    <property type="protein sequence ID" value="PNV66342.1"/>
    <property type="molecule type" value="Genomic_DNA"/>
</dbReference>
<reference evidence="7 8" key="1">
    <citation type="journal article" date="2018" name="Int. J. Syst. Evol. Microbiol.">
        <title>Rubneribacter badeniensis gen. nov., sp. nov. and Enteroscipio rubneri gen. nov., sp. nov., new members of the Eggerthellaceae isolated from human faeces.</title>
        <authorList>
            <person name="Danylec N."/>
            <person name="Gobl A."/>
            <person name="Stoll D.A."/>
            <person name="Hetzer B."/>
            <person name="Kulling S.E."/>
            <person name="Huch M."/>
        </authorList>
    </citation>
    <scope>NUCLEOTIDE SEQUENCE [LARGE SCALE GENOMIC DNA]</scope>
    <source>
        <strain evidence="7 8">ResAG-85</strain>
    </source>
</reference>
<dbReference type="GO" id="GO:0016020">
    <property type="term" value="C:membrane"/>
    <property type="evidence" value="ECO:0007669"/>
    <property type="project" value="UniProtKB-SubCell"/>
</dbReference>
<evidence type="ECO:0000313" key="7">
    <source>
        <dbReference type="EMBL" id="PNV66342.1"/>
    </source>
</evidence>
<evidence type="ECO:0000313" key="8">
    <source>
        <dbReference type="Proteomes" id="UP000236488"/>
    </source>
</evidence>
<comment type="subcellular location">
    <subcellularLocation>
        <location evidence="1">Membrane</location>
        <topology evidence="1">Multi-pass membrane protein</topology>
    </subcellularLocation>
</comment>
<keyword evidence="3 6" id="KW-1133">Transmembrane helix</keyword>
<evidence type="ECO:0000256" key="2">
    <source>
        <dbReference type="ARBA" id="ARBA00022692"/>
    </source>
</evidence>
<dbReference type="Pfam" id="PF05128">
    <property type="entry name" value="DUF697"/>
    <property type="match status" value="1"/>
</dbReference>
<name>A0A2K2U7Y0_9ACTN</name>
<evidence type="ECO:0000256" key="3">
    <source>
        <dbReference type="ARBA" id="ARBA00022989"/>
    </source>
</evidence>
<dbReference type="InterPro" id="IPR021147">
    <property type="entry name" value="DUF697"/>
</dbReference>
<keyword evidence="2 6" id="KW-0812">Transmembrane</keyword>
<evidence type="ECO:0000256" key="1">
    <source>
        <dbReference type="ARBA" id="ARBA00004141"/>
    </source>
</evidence>
<evidence type="ECO:0000256" key="4">
    <source>
        <dbReference type="ARBA" id="ARBA00023136"/>
    </source>
</evidence>
<accession>A0A2K2U7Y0</accession>
<dbReference type="Proteomes" id="UP000236488">
    <property type="component" value="Unassembled WGS sequence"/>
</dbReference>